<sequence>MPSSASTIDASTAPRIRAIDALQSAPPTAASSVTQVERWPGYPDDFPTGHVHHPEYHHNSRHHDPANPDSYMADLAVDMASIHETEKDIEASTAQGITIVTFDKGKNEDPREWGRGKKWYCTLTAAFLCLAAALGSSIVTGDMMGPVETLHSTQEVINLTVTCFVIGFGVGPMFFAPISEVVGRKPMYWVSSFIFFIFTLPSALAQNTATLVVARQIAGLAAAAPICNVGGTITDLWAVEERGLPMAVFSVTLFMGPCIGPIIGSWIGERAGWRWIYWVLFIFLGFCFLLSLFLNETLAPVLLRQKAKRLRKETGDSNYRTEEELRRVPFAHIMKVALSRPIVMMCTEPVVIFMTIYLSFIYSILYLLFFAFPIAFAEVRGWSAGMTGLTFISIMLGIGLAMCFMPFQERLYRRATVNGTYPEARLYLMMLGSILLPITLFIFAFTGAYAHVHWIGPCIAGFLFGLAMILIYVSANTYIVDSYHQVAASALAAKTLVRSIIGAMVPLFVNQMFHNMGFQWAGLLLALIAVLIMPIPFVFFKYGHKIRARSKWNEKLET</sequence>
<comment type="caution">
    <text evidence="8">The sequence shown here is derived from an EMBL/GenBank/DDBJ whole genome shotgun (WGS) entry which is preliminary data.</text>
</comment>
<keyword evidence="9" id="KW-1185">Reference proteome</keyword>
<feature type="transmembrane region" description="Helical" evidence="6">
    <location>
        <begin position="350"/>
        <end position="376"/>
    </location>
</feature>
<dbReference type="EMBL" id="JASNQZ010000003">
    <property type="protein sequence ID" value="KAL0959143.1"/>
    <property type="molecule type" value="Genomic_DNA"/>
</dbReference>
<feature type="transmembrane region" description="Helical" evidence="6">
    <location>
        <begin position="156"/>
        <end position="175"/>
    </location>
</feature>
<dbReference type="Gene3D" id="1.20.1250.20">
    <property type="entry name" value="MFS general substrate transporter like domains"/>
    <property type="match status" value="1"/>
</dbReference>
<dbReference type="PANTHER" id="PTHR23502">
    <property type="entry name" value="MAJOR FACILITATOR SUPERFAMILY"/>
    <property type="match status" value="1"/>
</dbReference>
<evidence type="ECO:0000256" key="5">
    <source>
        <dbReference type="SAM" id="MobiDB-lite"/>
    </source>
</evidence>
<comment type="subcellular location">
    <subcellularLocation>
        <location evidence="1">Membrane</location>
        <topology evidence="1">Multi-pass membrane protein</topology>
    </subcellularLocation>
</comment>
<feature type="compositionally biased region" description="Basic and acidic residues" evidence="5">
    <location>
        <begin position="52"/>
        <end position="66"/>
    </location>
</feature>
<dbReference type="CDD" id="cd17323">
    <property type="entry name" value="MFS_Tpo1_MDR_like"/>
    <property type="match status" value="1"/>
</dbReference>
<evidence type="ECO:0000313" key="8">
    <source>
        <dbReference type="EMBL" id="KAL0959143.1"/>
    </source>
</evidence>
<evidence type="ECO:0000256" key="2">
    <source>
        <dbReference type="ARBA" id="ARBA00022692"/>
    </source>
</evidence>
<evidence type="ECO:0000313" key="9">
    <source>
        <dbReference type="Proteomes" id="UP001556367"/>
    </source>
</evidence>
<feature type="domain" description="Major facilitator superfamily (MFS) profile" evidence="7">
    <location>
        <begin position="121"/>
        <end position="544"/>
    </location>
</feature>
<feature type="region of interest" description="Disordered" evidence="5">
    <location>
        <begin position="25"/>
        <end position="68"/>
    </location>
</feature>
<gene>
    <name evidence="8" type="ORF">HGRIS_014430</name>
</gene>
<feature type="transmembrane region" description="Helical" evidence="6">
    <location>
        <begin position="217"/>
        <end position="237"/>
    </location>
</feature>
<evidence type="ECO:0000259" key="7">
    <source>
        <dbReference type="PROSITE" id="PS50850"/>
    </source>
</evidence>
<feature type="transmembrane region" description="Helical" evidence="6">
    <location>
        <begin position="119"/>
        <end position="136"/>
    </location>
</feature>
<dbReference type="PROSITE" id="PS50850">
    <property type="entry name" value="MFS"/>
    <property type="match status" value="1"/>
</dbReference>
<dbReference type="SUPFAM" id="SSF103473">
    <property type="entry name" value="MFS general substrate transporter"/>
    <property type="match status" value="1"/>
</dbReference>
<dbReference type="Proteomes" id="UP001556367">
    <property type="component" value="Unassembled WGS sequence"/>
</dbReference>
<dbReference type="InterPro" id="IPR020846">
    <property type="entry name" value="MFS_dom"/>
</dbReference>
<name>A0ABR3JVJ9_9AGAR</name>
<dbReference type="InterPro" id="IPR011701">
    <property type="entry name" value="MFS"/>
</dbReference>
<feature type="transmembrane region" description="Helical" evidence="6">
    <location>
        <begin position="275"/>
        <end position="303"/>
    </location>
</feature>
<feature type="transmembrane region" description="Helical" evidence="6">
    <location>
        <begin position="187"/>
        <end position="205"/>
    </location>
</feature>
<accession>A0ABR3JVJ9</accession>
<evidence type="ECO:0000256" key="3">
    <source>
        <dbReference type="ARBA" id="ARBA00022989"/>
    </source>
</evidence>
<feature type="transmembrane region" description="Helical" evidence="6">
    <location>
        <begin position="486"/>
        <end position="508"/>
    </location>
</feature>
<feature type="transmembrane region" description="Helical" evidence="6">
    <location>
        <begin position="454"/>
        <end position="474"/>
    </location>
</feature>
<feature type="transmembrane region" description="Helical" evidence="6">
    <location>
        <begin position="520"/>
        <end position="540"/>
    </location>
</feature>
<feature type="compositionally biased region" description="Polar residues" evidence="5">
    <location>
        <begin position="25"/>
        <end position="35"/>
    </location>
</feature>
<evidence type="ECO:0000256" key="1">
    <source>
        <dbReference type="ARBA" id="ARBA00004141"/>
    </source>
</evidence>
<evidence type="ECO:0000256" key="6">
    <source>
        <dbReference type="SAM" id="Phobius"/>
    </source>
</evidence>
<keyword evidence="3 6" id="KW-1133">Transmembrane helix</keyword>
<protein>
    <recommendedName>
        <fullName evidence="7">Major facilitator superfamily (MFS) profile domain-containing protein</fullName>
    </recommendedName>
</protein>
<feature type="transmembrane region" description="Helical" evidence="6">
    <location>
        <begin position="426"/>
        <end position="448"/>
    </location>
</feature>
<keyword evidence="2 6" id="KW-0812">Transmembrane</keyword>
<dbReference type="InterPro" id="IPR036259">
    <property type="entry name" value="MFS_trans_sf"/>
</dbReference>
<organism evidence="8 9">
    <name type="scientific">Hohenbuehelia grisea</name>
    <dbReference type="NCBI Taxonomy" id="104357"/>
    <lineage>
        <taxon>Eukaryota</taxon>
        <taxon>Fungi</taxon>
        <taxon>Dikarya</taxon>
        <taxon>Basidiomycota</taxon>
        <taxon>Agaricomycotina</taxon>
        <taxon>Agaricomycetes</taxon>
        <taxon>Agaricomycetidae</taxon>
        <taxon>Agaricales</taxon>
        <taxon>Pleurotineae</taxon>
        <taxon>Pleurotaceae</taxon>
        <taxon>Hohenbuehelia</taxon>
    </lineage>
</organism>
<feature type="transmembrane region" description="Helical" evidence="6">
    <location>
        <begin position="382"/>
        <end position="405"/>
    </location>
</feature>
<proteinExistence type="predicted"/>
<dbReference type="Pfam" id="PF07690">
    <property type="entry name" value="MFS_1"/>
    <property type="match status" value="1"/>
</dbReference>
<evidence type="ECO:0000256" key="4">
    <source>
        <dbReference type="ARBA" id="ARBA00023136"/>
    </source>
</evidence>
<keyword evidence="4 6" id="KW-0472">Membrane</keyword>
<reference evidence="9" key="1">
    <citation type="submission" date="2024-06" db="EMBL/GenBank/DDBJ databases">
        <title>Multi-omics analyses provide insights into the biosynthesis of the anticancer antibiotic pleurotin in Hohenbuehelia grisea.</title>
        <authorList>
            <person name="Weaver J.A."/>
            <person name="Alberti F."/>
        </authorList>
    </citation>
    <scope>NUCLEOTIDE SEQUENCE [LARGE SCALE GENOMIC DNA]</scope>
    <source>
        <strain evidence="9">T-177</strain>
    </source>
</reference>
<feature type="transmembrane region" description="Helical" evidence="6">
    <location>
        <begin position="244"/>
        <end position="263"/>
    </location>
</feature>
<dbReference type="PANTHER" id="PTHR23502:SF48">
    <property type="entry name" value="MULTIDRUG TRANSPORTER, PUTATIVE (AFU_ORTHOLOGUE AFUA_5G02700)-RELATED"/>
    <property type="match status" value="1"/>
</dbReference>